<accession>A0A2J5HMA1</accession>
<protein>
    <submittedName>
        <fullName evidence="2">Uncharacterized protein</fullName>
    </submittedName>
</protein>
<keyword evidence="3" id="KW-1185">Reference proteome</keyword>
<evidence type="ECO:0000256" key="1">
    <source>
        <dbReference type="SAM" id="Phobius"/>
    </source>
</evidence>
<gene>
    <name evidence="2" type="ORF">BDW42DRAFT_175202</name>
</gene>
<dbReference type="Proteomes" id="UP000235023">
    <property type="component" value="Unassembled WGS sequence"/>
</dbReference>
<name>A0A2J5HMA1_9EURO</name>
<reference evidence="3" key="1">
    <citation type="submission" date="2017-12" db="EMBL/GenBank/DDBJ databases">
        <authorList>
            <consortium name="DOE Joint Genome Institute"/>
            <person name="Mondo S.J."/>
            <person name="Kjaerbolling I."/>
            <person name="Vesth T.C."/>
            <person name="Frisvad J.C."/>
            <person name="Nybo J.L."/>
            <person name="Theobald S."/>
            <person name="Kuo A."/>
            <person name="Bowyer P."/>
            <person name="Matsuda Y."/>
            <person name="Lyhne E.K."/>
            <person name="Kogle M.E."/>
            <person name="Clum A."/>
            <person name="Lipzen A."/>
            <person name="Salamov A."/>
            <person name="Ngan C.Y."/>
            <person name="Daum C."/>
            <person name="Chiniquy J."/>
            <person name="Barry K."/>
            <person name="LaButti K."/>
            <person name="Haridas S."/>
            <person name="Simmons B.A."/>
            <person name="Magnuson J.K."/>
            <person name="Mortensen U.H."/>
            <person name="Larsen T.O."/>
            <person name="Grigoriev I.V."/>
            <person name="Baker S.E."/>
            <person name="Andersen M.R."/>
            <person name="Nordberg H.P."/>
            <person name="Cantor M.N."/>
            <person name="Hua S.X."/>
        </authorList>
    </citation>
    <scope>NUCLEOTIDE SEQUENCE [LARGE SCALE GENOMIC DNA]</scope>
    <source>
        <strain evidence="3">IBT 19404</strain>
    </source>
</reference>
<keyword evidence="1" id="KW-1133">Transmembrane helix</keyword>
<feature type="transmembrane region" description="Helical" evidence="1">
    <location>
        <begin position="31"/>
        <end position="49"/>
    </location>
</feature>
<feature type="non-terminal residue" evidence="2">
    <location>
        <position position="51"/>
    </location>
</feature>
<dbReference type="EMBL" id="KZ559579">
    <property type="protein sequence ID" value="PLN78303.1"/>
    <property type="molecule type" value="Genomic_DNA"/>
</dbReference>
<sequence>MIDSYTLLEAAACSFDGAVSAHRQPTVGNCLFLFLSSFLLFYSLFLLCAKL</sequence>
<dbReference type="AlphaFoldDB" id="A0A2J5HMA1"/>
<proteinExistence type="predicted"/>
<organism evidence="2 3">
    <name type="scientific">Aspergillus taichungensis</name>
    <dbReference type="NCBI Taxonomy" id="482145"/>
    <lineage>
        <taxon>Eukaryota</taxon>
        <taxon>Fungi</taxon>
        <taxon>Dikarya</taxon>
        <taxon>Ascomycota</taxon>
        <taxon>Pezizomycotina</taxon>
        <taxon>Eurotiomycetes</taxon>
        <taxon>Eurotiomycetidae</taxon>
        <taxon>Eurotiales</taxon>
        <taxon>Aspergillaceae</taxon>
        <taxon>Aspergillus</taxon>
        <taxon>Aspergillus subgen. Circumdati</taxon>
    </lineage>
</organism>
<keyword evidence="1" id="KW-0472">Membrane</keyword>
<keyword evidence="1" id="KW-0812">Transmembrane</keyword>
<evidence type="ECO:0000313" key="2">
    <source>
        <dbReference type="EMBL" id="PLN78303.1"/>
    </source>
</evidence>
<evidence type="ECO:0000313" key="3">
    <source>
        <dbReference type="Proteomes" id="UP000235023"/>
    </source>
</evidence>